<evidence type="ECO:0000256" key="5">
    <source>
        <dbReference type="ARBA" id="ARBA00022691"/>
    </source>
</evidence>
<keyword evidence="3 8" id="KW-0489">Methyltransferase</keyword>
<dbReference type="InterPro" id="IPR029063">
    <property type="entry name" value="SAM-dependent_MTases_sf"/>
</dbReference>
<proteinExistence type="inferred from homology"/>
<evidence type="ECO:0000256" key="8">
    <source>
        <dbReference type="HAMAP-Rule" id="MF_01872"/>
    </source>
</evidence>
<dbReference type="PANTHER" id="PTHR47739">
    <property type="entry name" value="TRNA1(VAL) (ADENINE(37)-N6)-METHYLTRANSFERASE"/>
    <property type="match status" value="1"/>
</dbReference>
<protein>
    <recommendedName>
        <fullName evidence="8">tRNA1(Val) (adenine(37)-N6)-methyltransferase</fullName>
        <ecNumber evidence="8">2.1.1.223</ecNumber>
    </recommendedName>
    <alternativeName>
        <fullName evidence="8">tRNA m6A37 methyltransferase</fullName>
    </alternativeName>
</protein>
<keyword evidence="4 8" id="KW-0808">Transferase</keyword>
<dbReference type="InterPro" id="IPR022882">
    <property type="entry name" value="tRNA_adenine-N6_MeTrfase"/>
</dbReference>
<dbReference type="AlphaFoldDB" id="A0A1W1VBJ9"/>
<dbReference type="GO" id="GO:0005737">
    <property type="term" value="C:cytoplasm"/>
    <property type="evidence" value="ECO:0007669"/>
    <property type="project" value="UniProtKB-SubCell"/>
</dbReference>
<dbReference type="GO" id="GO:0008033">
    <property type="term" value="P:tRNA processing"/>
    <property type="evidence" value="ECO:0007669"/>
    <property type="project" value="UniProtKB-UniRule"/>
</dbReference>
<organism evidence="10 11">
    <name type="scientific">Pasteurella testudinis DSM 23072</name>
    <dbReference type="NCBI Taxonomy" id="1122938"/>
    <lineage>
        <taxon>Bacteria</taxon>
        <taxon>Pseudomonadati</taxon>
        <taxon>Pseudomonadota</taxon>
        <taxon>Gammaproteobacteria</taxon>
        <taxon>Pasteurellales</taxon>
        <taxon>Pasteurellaceae</taxon>
        <taxon>Pasteurella</taxon>
    </lineage>
</organism>
<evidence type="ECO:0000256" key="4">
    <source>
        <dbReference type="ARBA" id="ARBA00022679"/>
    </source>
</evidence>
<comment type="catalytic activity">
    <reaction evidence="8">
        <text>adenosine(37) in tRNA1(Val) + S-adenosyl-L-methionine = N(6)-methyladenosine(37) in tRNA1(Val) + S-adenosyl-L-homocysteine + H(+)</text>
        <dbReference type="Rhea" id="RHEA:43160"/>
        <dbReference type="Rhea" id="RHEA-COMP:10369"/>
        <dbReference type="Rhea" id="RHEA-COMP:10370"/>
        <dbReference type="ChEBI" id="CHEBI:15378"/>
        <dbReference type="ChEBI" id="CHEBI:57856"/>
        <dbReference type="ChEBI" id="CHEBI:59789"/>
        <dbReference type="ChEBI" id="CHEBI:74411"/>
        <dbReference type="ChEBI" id="CHEBI:74449"/>
        <dbReference type="EC" id="2.1.1.223"/>
    </reaction>
</comment>
<reference evidence="11" key="1">
    <citation type="submission" date="2017-04" db="EMBL/GenBank/DDBJ databases">
        <authorList>
            <person name="Varghese N."/>
            <person name="Submissions S."/>
        </authorList>
    </citation>
    <scope>NUCLEOTIDE SEQUENCE [LARGE SCALE GENOMIC DNA]</scope>
    <source>
        <strain evidence="11">DSM 23072</strain>
    </source>
</reference>
<keyword evidence="2 8" id="KW-0963">Cytoplasm</keyword>
<comment type="similarity">
    <text evidence="1">Belongs to the N(4)/N(6)-methyltransferase family.</text>
</comment>
<keyword evidence="5 8" id="KW-0949">S-adenosyl-L-methionine</keyword>
<evidence type="ECO:0000313" key="11">
    <source>
        <dbReference type="Proteomes" id="UP000192408"/>
    </source>
</evidence>
<dbReference type="Pfam" id="PF02384">
    <property type="entry name" value="N6_Mtase"/>
    <property type="match status" value="1"/>
</dbReference>
<sequence length="249" mass="28177">MSGFQFKQFNVQHDHCAMKVGTDSILLGAWVALAQVRSVLDMGCGSGLLALMAAQRLSQHYASEQDKNYRISAIEIDPAAAQQAQQNVRRSKWADKIQVVQQDLTAFAADTNARFDLIVANPPYFAAGVACRDLTRQTARYATPENSHLHWLQLAQKMLNPNGRIAFVLPFEAAEQLLQQLEHTALCCTKRTEVITKQGKPPQRLLVEFRLAKSAVRPLTVNEQITIYQRDNRYHQDFIDLTKAFYLKF</sequence>
<keyword evidence="6 8" id="KW-0819">tRNA processing</keyword>
<evidence type="ECO:0000256" key="7">
    <source>
        <dbReference type="ARBA" id="ARBA00022747"/>
    </source>
</evidence>
<dbReference type="InterPro" id="IPR050210">
    <property type="entry name" value="tRNA_Adenine-N(6)_MTase"/>
</dbReference>
<dbReference type="STRING" id="1122938.SAMN05660772_01513"/>
<gene>
    <name evidence="10" type="ORF">SAMN05660772_01513</name>
</gene>
<dbReference type="PRINTS" id="PR00507">
    <property type="entry name" value="N12N6MTFRASE"/>
</dbReference>
<dbReference type="Gene3D" id="3.40.50.150">
    <property type="entry name" value="Vaccinia Virus protein VP39"/>
    <property type="match status" value="1"/>
</dbReference>
<evidence type="ECO:0000256" key="6">
    <source>
        <dbReference type="ARBA" id="ARBA00022694"/>
    </source>
</evidence>
<dbReference type="CDD" id="cd02440">
    <property type="entry name" value="AdoMet_MTases"/>
    <property type="match status" value="1"/>
</dbReference>
<evidence type="ECO:0000256" key="2">
    <source>
        <dbReference type="ARBA" id="ARBA00022490"/>
    </source>
</evidence>
<evidence type="ECO:0000259" key="9">
    <source>
        <dbReference type="Pfam" id="PF02384"/>
    </source>
</evidence>
<keyword evidence="7" id="KW-0680">Restriction system</keyword>
<dbReference type="SUPFAM" id="SSF53335">
    <property type="entry name" value="S-adenosyl-L-methionine-dependent methyltransferases"/>
    <property type="match status" value="1"/>
</dbReference>
<evidence type="ECO:0000256" key="3">
    <source>
        <dbReference type="ARBA" id="ARBA00022603"/>
    </source>
</evidence>
<comment type="subcellular location">
    <subcellularLocation>
        <location evidence="8">Cytoplasm</location>
    </subcellularLocation>
</comment>
<evidence type="ECO:0000256" key="1">
    <source>
        <dbReference type="ARBA" id="ARBA00006594"/>
    </source>
</evidence>
<dbReference type="HAMAP" id="MF_01872">
    <property type="entry name" value="tRNA_methyltr_YfiC"/>
    <property type="match status" value="1"/>
</dbReference>
<dbReference type="EMBL" id="FWWV01000069">
    <property type="protein sequence ID" value="SMB90431.1"/>
    <property type="molecule type" value="Genomic_DNA"/>
</dbReference>
<dbReference type="GO" id="GO:0016430">
    <property type="term" value="F:tRNA (adenine-N6)-methyltransferase activity"/>
    <property type="evidence" value="ECO:0007669"/>
    <property type="project" value="UniProtKB-UniRule"/>
</dbReference>
<keyword evidence="11" id="KW-1185">Reference proteome</keyword>
<evidence type="ECO:0000313" key="10">
    <source>
        <dbReference type="EMBL" id="SMB90431.1"/>
    </source>
</evidence>
<dbReference type="PROSITE" id="PS00092">
    <property type="entry name" value="N6_MTASE"/>
    <property type="match status" value="1"/>
</dbReference>
<name>A0A1W1VBJ9_9PAST</name>
<dbReference type="Proteomes" id="UP000192408">
    <property type="component" value="Unassembled WGS sequence"/>
</dbReference>
<dbReference type="RefSeq" id="WP_084258135.1">
    <property type="nucleotide sequence ID" value="NZ_FWWV01000069.1"/>
</dbReference>
<dbReference type="InterPro" id="IPR003356">
    <property type="entry name" value="DNA_methylase_A-5"/>
</dbReference>
<comment type="similarity">
    <text evidence="8">Belongs to the methyltransferase superfamily. tRNA (adenine-N(6)-)-methyltransferase family.</text>
</comment>
<comment type="function">
    <text evidence="8">Specifically methylates the adenine in position 37 of tRNA(1)(Val) (anticodon cmo5UAC).</text>
</comment>
<dbReference type="EC" id="2.1.1.223" evidence="8"/>
<dbReference type="InterPro" id="IPR002052">
    <property type="entry name" value="DNA_methylase_N6_adenine_CS"/>
</dbReference>
<accession>A0A1W1VBJ9</accession>
<dbReference type="GO" id="GO:0032259">
    <property type="term" value="P:methylation"/>
    <property type="evidence" value="ECO:0007669"/>
    <property type="project" value="UniProtKB-KW"/>
</dbReference>
<feature type="domain" description="DNA methylase adenine-specific" evidence="9">
    <location>
        <begin position="35"/>
        <end position="170"/>
    </location>
</feature>
<dbReference type="PANTHER" id="PTHR47739:SF1">
    <property type="entry name" value="TRNA1(VAL) (ADENINE(37)-N6)-METHYLTRANSFERASE"/>
    <property type="match status" value="1"/>
</dbReference>
<dbReference type="GO" id="GO:0003676">
    <property type="term" value="F:nucleic acid binding"/>
    <property type="evidence" value="ECO:0007669"/>
    <property type="project" value="InterPro"/>
</dbReference>